<evidence type="ECO:0000313" key="2">
    <source>
        <dbReference type="EMBL" id="KAK9413370.1"/>
    </source>
</evidence>
<gene>
    <name evidence="2" type="ORF">SUNI508_02569</name>
</gene>
<reference evidence="2 3" key="1">
    <citation type="journal article" date="2024" name="J. Plant Pathol.">
        <title>Sequence and assembly of the genome of Seiridium unicorne, isolate CBS 538.82, causal agent of cypress canker disease.</title>
        <authorList>
            <person name="Scali E."/>
            <person name="Rocca G.D."/>
            <person name="Danti R."/>
            <person name="Garbelotto M."/>
            <person name="Barberini S."/>
            <person name="Baroncelli R."/>
            <person name="Emiliani G."/>
        </authorList>
    </citation>
    <scope>NUCLEOTIDE SEQUENCE [LARGE SCALE GENOMIC DNA]</scope>
    <source>
        <strain evidence="2 3">BM-138-508</strain>
    </source>
</reference>
<evidence type="ECO:0000313" key="3">
    <source>
        <dbReference type="Proteomes" id="UP001408356"/>
    </source>
</evidence>
<keyword evidence="3" id="KW-1185">Reference proteome</keyword>
<evidence type="ECO:0000256" key="1">
    <source>
        <dbReference type="SAM" id="MobiDB-lite"/>
    </source>
</evidence>
<dbReference type="Proteomes" id="UP001408356">
    <property type="component" value="Unassembled WGS sequence"/>
</dbReference>
<sequence length="129" mass="13614">MPPLAAETSIVLSTRASVTYPKKLTYAESPDIPNALRRAENPESTPGGGTGTSLVHHRSSAGMAAYSPAGESPVTISPGLKRALPDLSTAEKTVTTTGSPSNPGVQYVLVPESNLAWLLRYGPSHRWLF</sequence>
<proteinExistence type="predicted"/>
<name>A0ABR2UFX7_9PEZI</name>
<dbReference type="EMBL" id="JARVKF010000440">
    <property type="protein sequence ID" value="KAK9413370.1"/>
    <property type="molecule type" value="Genomic_DNA"/>
</dbReference>
<accession>A0ABR2UFX7</accession>
<comment type="caution">
    <text evidence="2">The sequence shown here is derived from an EMBL/GenBank/DDBJ whole genome shotgun (WGS) entry which is preliminary data.</text>
</comment>
<organism evidence="2 3">
    <name type="scientific">Seiridium unicorne</name>
    <dbReference type="NCBI Taxonomy" id="138068"/>
    <lineage>
        <taxon>Eukaryota</taxon>
        <taxon>Fungi</taxon>
        <taxon>Dikarya</taxon>
        <taxon>Ascomycota</taxon>
        <taxon>Pezizomycotina</taxon>
        <taxon>Sordariomycetes</taxon>
        <taxon>Xylariomycetidae</taxon>
        <taxon>Amphisphaeriales</taxon>
        <taxon>Sporocadaceae</taxon>
        <taxon>Seiridium</taxon>
    </lineage>
</organism>
<protein>
    <submittedName>
        <fullName evidence="2">Uncharacterized protein</fullName>
    </submittedName>
</protein>
<feature type="region of interest" description="Disordered" evidence="1">
    <location>
        <begin position="29"/>
        <end position="55"/>
    </location>
</feature>